<keyword evidence="2" id="KW-0812">Transmembrane</keyword>
<organism evidence="3 4">
    <name type="scientific">Falsibacillus albus</name>
    <dbReference type="NCBI Taxonomy" id="2478915"/>
    <lineage>
        <taxon>Bacteria</taxon>
        <taxon>Bacillati</taxon>
        <taxon>Bacillota</taxon>
        <taxon>Bacilli</taxon>
        <taxon>Bacillales</taxon>
        <taxon>Bacillaceae</taxon>
        <taxon>Falsibacillus</taxon>
    </lineage>
</organism>
<dbReference type="Proteomes" id="UP000276770">
    <property type="component" value="Unassembled WGS sequence"/>
</dbReference>
<feature type="region of interest" description="Disordered" evidence="1">
    <location>
        <begin position="54"/>
        <end position="75"/>
    </location>
</feature>
<evidence type="ECO:0000256" key="1">
    <source>
        <dbReference type="SAM" id="MobiDB-lite"/>
    </source>
</evidence>
<proteinExistence type="predicted"/>
<reference evidence="3 4" key="1">
    <citation type="submission" date="2018-10" db="EMBL/GenBank/DDBJ databases">
        <title>Falsibacillus sp. genome draft.</title>
        <authorList>
            <person name="Shi S."/>
        </authorList>
    </citation>
    <scope>NUCLEOTIDE SEQUENCE [LARGE SCALE GENOMIC DNA]</scope>
    <source>
        <strain evidence="3 4">GY 10110</strain>
    </source>
</reference>
<evidence type="ECO:0000313" key="3">
    <source>
        <dbReference type="EMBL" id="RLQ93481.1"/>
    </source>
</evidence>
<keyword evidence="2" id="KW-0472">Membrane</keyword>
<protein>
    <submittedName>
        <fullName evidence="3">Uncharacterized protein</fullName>
    </submittedName>
</protein>
<feature type="transmembrane region" description="Helical" evidence="2">
    <location>
        <begin position="10"/>
        <end position="27"/>
    </location>
</feature>
<evidence type="ECO:0000256" key="2">
    <source>
        <dbReference type="SAM" id="Phobius"/>
    </source>
</evidence>
<sequence>MFGSETMKKLFLPVMIVVFLLGTYYLYPLQLGAIPFLLASIYFFYAAIKQTRLDRKRKGEKSERGQPKKNRKKIK</sequence>
<dbReference type="AlphaFoldDB" id="A0A3L7JUY1"/>
<keyword evidence="4" id="KW-1185">Reference proteome</keyword>
<keyword evidence="2" id="KW-1133">Transmembrane helix</keyword>
<dbReference type="EMBL" id="RCVZ01000014">
    <property type="protein sequence ID" value="RLQ93481.1"/>
    <property type="molecule type" value="Genomic_DNA"/>
</dbReference>
<evidence type="ECO:0000313" key="4">
    <source>
        <dbReference type="Proteomes" id="UP000276770"/>
    </source>
</evidence>
<name>A0A3L7JUY1_9BACI</name>
<gene>
    <name evidence="3" type="ORF">D9X91_17425</name>
</gene>
<accession>A0A3L7JUY1</accession>
<comment type="caution">
    <text evidence="3">The sequence shown here is derived from an EMBL/GenBank/DDBJ whole genome shotgun (WGS) entry which is preliminary data.</text>
</comment>